<dbReference type="CDD" id="cd01300">
    <property type="entry name" value="YtcJ_like"/>
    <property type="match status" value="1"/>
</dbReference>
<dbReference type="InterPro" id="IPR032466">
    <property type="entry name" value="Metal_Hydrolase"/>
</dbReference>
<feature type="domain" description="Amidohydrolase 3" evidence="1">
    <location>
        <begin position="50"/>
        <end position="527"/>
    </location>
</feature>
<dbReference type="EMBL" id="JBHTKL010000001">
    <property type="protein sequence ID" value="MFD1019046.1"/>
    <property type="molecule type" value="Genomic_DNA"/>
</dbReference>
<reference evidence="3" key="1">
    <citation type="journal article" date="2019" name="Int. J. Syst. Evol. Microbiol.">
        <title>The Global Catalogue of Microorganisms (GCM) 10K type strain sequencing project: providing services to taxonomists for standard genome sequencing and annotation.</title>
        <authorList>
            <consortium name="The Broad Institute Genomics Platform"/>
            <consortium name="The Broad Institute Genome Sequencing Center for Infectious Disease"/>
            <person name="Wu L."/>
            <person name="Ma J."/>
        </authorList>
    </citation>
    <scope>NUCLEOTIDE SEQUENCE [LARGE SCALE GENOMIC DNA]</scope>
    <source>
        <strain evidence="3">CCUG 56607</strain>
    </source>
</reference>
<proteinExistence type="predicted"/>
<keyword evidence="3" id="KW-1185">Reference proteome</keyword>
<protein>
    <submittedName>
        <fullName evidence="2">Amidohydrolase</fullName>
        <ecNumber evidence="2">3.5.-.-</ecNumber>
    </submittedName>
</protein>
<dbReference type="EC" id="3.5.-.-" evidence="2"/>
<comment type="caution">
    <text evidence="2">The sequence shown here is derived from an EMBL/GenBank/DDBJ whole genome shotgun (WGS) entry which is preliminary data.</text>
</comment>
<dbReference type="Gene3D" id="3.10.310.70">
    <property type="match status" value="1"/>
</dbReference>
<evidence type="ECO:0000313" key="2">
    <source>
        <dbReference type="EMBL" id="MFD1019046.1"/>
    </source>
</evidence>
<dbReference type="SUPFAM" id="SSF51338">
    <property type="entry name" value="Composite domain of metallo-dependent hydrolases"/>
    <property type="match status" value="1"/>
</dbReference>
<keyword evidence="2" id="KW-0378">Hydrolase</keyword>
<gene>
    <name evidence="2" type="ORF">ACFQ2J_07520</name>
</gene>
<dbReference type="RefSeq" id="WP_386058106.1">
    <property type="nucleotide sequence ID" value="NZ_JBHTKL010000001.1"/>
</dbReference>
<dbReference type="Pfam" id="PF07969">
    <property type="entry name" value="Amidohydro_3"/>
    <property type="match status" value="1"/>
</dbReference>
<dbReference type="InterPro" id="IPR033932">
    <property type="entry name" value="YtcJ-like"/>
</dbReference>
<dbReference type="SUPFAM" id="SSF51556">
    <property type="entry name" value="Metallo-dependent hydrolases"/>
    <property type="match status" value="1"/>
</dbReference>
<name>A0ABW3KZR8_9BACI</name>
<accession>A0ABW3KZR8</accession>
<dbReference type="Gene3D" id="3.20.20.140">
    <property type="entry name" value="Metal-dependent hydrolases"/>
    <property type="match status" value="1"/>
</dbReference>
<organism evidence="2 3">
    <name type="scientific">Thalassobacillus hwangdonensis</name>
    <dbReference type="NCBI Taxonomy" id="546108"/>
    <lineage>
        <taxon>Bacteria</taxon>
        <taxon>Bacillati</taxon>
        <taxon>Bacillota</taxon>
        <taxon>Bacilli</taxon>
        <taxon>Bacillales</taxon>
        <taxon>Bacillaceae</taxon>
        <taxon>Thalassobacillus</taxon>
    </lineage>
</organism>
<evidence type="ECO:0000259" key="1">
    <source>
        <dbReference type="Pfam" id="PF07969"/>
    </source>
</evidence>
<dbReference type="Proteomes" id="UP001596990">
    <property type="component" value="Unassembled WGS sequence"/>
</dbReference>
<sequence>MVKLWYGGKIYTMIDEGDSVEAVITKDGTIIDTGDTQDLFDKYKDDITAEYNLRGHVMYPGFVDSHLHIIGHGERLLRLDLSFMKSAEEVKEALKKYSEQLEPGEWIIGDGWNENQWDNPRILHRDELDEISSEHPIMLTRVCRHALLANSTAMKLANINAATPDPQGGVIVKDDQGEPEGFFHDTAQELIKDALPEYTHAYLNRAIELALNDMYRLGLVGGHSEDLNYYGGFSKTLHAFLNVINGKDAKFRAHLLVHHEVVDDMADANLSFRSGTDFVELGAMKIFSDGALGGRTAWLSEDYADDPGNTGVAIHTEENLHHLVKKARSYDMPVAVHAIGDKAVEATLHAIEMYPLENGFRDRIIHAQILRKDLLERLKTVNAILDLQPTFVASDFPWVIDRIGEERLKTSYIWKTLIDEGIPCAGGSDAPIEEVNPLLGIRAAVDRRASYDMNVYGESERLSMYEAIALYTKGSAYAINREDEQGMIKKGYVADFTILDRDLFTVAPHEVADANVWMTVVDGEIMYHRTT</sequence>
<dbReference type="InterPro" id="IPR013108">
    <property type="entry name" value="Amidohydro_3"/>
</dbReference>
<dbReference type="PANTHER" id="PTHR22642">
    <property type="entry name" value="IMIDAZOLONEPROPIONASE"/>
    <property type="match status" value="1"/>
</dbReference>
<dbReference type="Gene3D" id="2.30.40.10">
    <property type="entry name" value="Urease, subunit C, domain 1"/>
    <property type="match status" value="1"/>
</dbReference>
<dbReference type="GO" id="GO:0016787">
    <property type="term" value="F:hydrolase activity"/>
    <property type="evidence" value="ECO:0007669"/>
    <property type="project" value="UniProtKB-KW"/>
</dbReference>
<evidence type="ECO:0000313" key="3">
    <source>
        <dbReference type="Proteomes" id="UP001596990"/>
    </source>
</evidence>
<dbReference type="InterPro" id="IPR011059">
    <property type="entry name" value="Metal-dep_hydrolase_composite"/>
</dbReference>
<dbReference type="PANTHER" id="PTHR22642:SF2">
    <property type="entry name" value="PROTEIN LONG AFTER FAR-RED 3"/>
    <property type="match status" value="1"/>
</dbReference>